<evidence type="ECO:0000256" key="2">
    <source>
        <dbReference type="ARBA" id="ARBA00022857"/>
    </source>
</evidence>
<keyword evidence="2" id="KW-0521">NADP</keyword>
<name>A0ABN9L2S4_9NEOB</name>
<organism evidence="5 6">
    <name type="scientific">Ranitomeya imitator</name>
    <name type="common">mimic poison frog</name>
    <dbReference type="NCBI Taxonomy" id="111125"/>
    <lineage>
        <taxon>Eukaryota</taxon>
        <taxon>Metazoa</taxon>
        <taxon>Chordata</taxon>
        <taxon>Craniata</taxon>
        <taxon>Vertebrata</taxon>
        <taxon>Euteleostomi</taxon>
        <taxon>Amphibia</taxon>
        <taxon>Batrachia</taxon>
        <taxon>Anura</taxon>
        <taxon>Neobatrachia</taxon>
        <taxon>Hyloidea</taxon>
        <taxon>Dendrobatidae</taxon>
        <taxon>Dendrobatinae</taxon>
        <taxon>Ranitomeya</taxon>
    </lineage>
</organism>
<dbReference type="InterPro" id="IPR036812">
    <property type="entry name" value="NAD(P)_OxRdtase_dom_sf"/>
</dbReference>
<dbReference type="InterPro" id="IPR023210">
    <property type="entry name" value="NADP_OxRdtase_dom"/>
</dbReference>
<keyword evidence="3" id="KW-0560">Oxidoreductase</keyword>
<dbReference type="InterPro" id="IPR005399">
    <property type="entry name" value="K_chnl_volt-dep_bsu_KCNAB-rel"/>
</dbReference>
<dbReference type="PRINTS" id="PR01577">
    <property type="entry name" value="KCNABCHANNEL"/>
</dbReference>
<sequence>MYWGTSRWSAMEIMEAYSVARQFNLIPPVCEQAEYHLFQREKVETQLPELYHKIGVGSMTWSPLACGLITGKYADTIPEKIQSFLQRISLAKRESSWCLRSEGVSSVLLGVSNCDQLIENLGSIQVRFYVD</sequence>
<evidence type="ECO:0000313" key="6">
    <source>
        <dbReference type="Proteomes" id="UP001176940"/>
    </source>
</evidence>
<evidence type="ECO:0000256" key="1">
    <source>
        <dbReference type="ARBA" id="ARBA00006515"/>
    </source>
</evidence>
<evidence type="ECO:0000259" key="4">
    <source>
        <dbReference type="Pfam" id="PF00248"/>
    </source>
</evidence>
<protein>
    <recommendedName>
        <fullName evidence="4">NADP-dependent oxidoreductase domain-containing protein</fullName>
    </recommendedName>
</protein>
<dbReference type="PANTHER" id="PTHR43150:SF3">
    <property type="entry name" value="VOLTAGE-GATED POTASSIUM CHANNEL SUBUNIT BETA-3"/>
    <property type="match status" value="1"/>
</dbReference>
<dbReference type="PANTHER" id="PTHR43150">
    <property type="entry name" value="HYPERKINETIC, ISOFORM M"/>
    <property type="match status" value="1"/>
</dbReference>
<accession>A0ABN9L2S4</accession>
<gene>
    <name evidence="5" type="ORF">RIMI_LOCUS4090271</name>
</gene>
<dbReference type="Gene3D" id="3.20.20.100">
    <property type="entry name" value="NADP-dependent oxidoreductase domain"/>
    <property type="match status" value="1"/>
</dbReference>
<evidence type="ECO:0000313" key="5">
    <source>
        <dbReference type="EMBL" id="CAJ0930027.1"/>
    </source>
</evidence>
<dbReference type="EMBL" id="CAUEEQ010006439">
    <property type="protein sequence ID" value="CAJ0930027.1"/>
    <property type="molecule type" value="Genomic_DNA"/>
</dbReference>
<reference evidence="5" key="1">
    <citation type="submission" date="2023-07" db="EMBL/GenBank/DDBJ databases">
        <authorList>
            <person name="Stuckert A."/>
        </authorList>
    </citation>
    <scope>NUCLEOTIDE SEQUENCE</scope>
</reference>
<dbReference type="SUPFAM" id="SSF51430">
    <property type="entry name" value="NAD(P)-linked oxidoreductase"/>
    <property type="match status" value="1"/>
</dbReference>
<dbReference type="Pfam" id="PF00248">
    <property type="entry name" value="Aldo_ket_red"/>
    <property type="match status" value="1"/>
</dbReference>
<dbReference type="Proteomes" id="UP001176940">
    <property type="component" value="Unassembled WGS sequence"/>
</dbReference>
<comment type="caution">
    <text evidence="5">The sequence shown here is derived from an EMBL/GenBank/DDBJ whole genome shotgun (WGS) entry which is preliminary data.</text>
</comment>
<proteinExistence type="inferred from homology"/>
<comment type="similarity">
    <text evidence="1">Belongs to the shaker potassium channel beta subunit family.</text>
</comment>
<keyword evidence="6" id="KW-1185">Reference proteome</keyword>
<feature type="domain" description="NADP-dependent oxidoreductase" evidence="4">
    <location>
        <begin position="2"/>
        <end position="127"/>
    </location>
</feature>
<evidence type="ECO:0000256" key="3">
    <source>
        <dbReference type="ARBA" id="ARBA00023002"/>
    </source>
</evidence>